<accession>A0A2P5C9C0</accession>
<dbReference type="EMBL" id="JXTB01000157">
    <property type="protein sequence ID" value="PON57637.1"/>
    <property type="molecule type" value="Genomic_DNA"/>
</dbReference>
<gene>
    <name evidence="2" type="ORF">PanWU01x14_171850</name>
</gene>
<dbReference type="AlphaFoldDB" id="A0A2P5C9C0"/>
<reference evidence="3" key="1">
    <citation type="submission" date="2016-06" db="EMBL/GenBank/DDBJ databases">
        <title>Parallel loss of symbiosis genes in relatives of nitrogen-fixing non-legume Parasponia.</title>
        <authorList>
            <person name="Van Velzen R."/>
            <person name="Holmer R."/>
            <person name="Bu F."/>
            <person name="Rutten L."/>
            <person name="Van Zeijl A."/>
            <person name="Liu W."/>
            <person name="Santuari L."/>
            <person name="Cao Q."/>
            <person name="Sharma T."/>
            <person name="Shen D."/>
            <person name="Roswanjaya Y."/>
            <person name="Wardhani T."/>
            <person name="Kalhor M.S."/>
            <person name="Jansen J."/>
            <person name="Van den Hoogen J."/>
            <person name="Gungor B."/>
            <person name="Hartog M."/>
            <person name="Hontelez J."/>
            <person name="Verver J."/>
            <person name="Yang W.-C."/>
            <person name="Schijlen E."/>
            <person name="Repin R."/>
            <person name="Schilthuizen M."/>
            <person name="Schranz E."/>
            <person name="Heidstra R."/>
            <person name="Miyata K."/>
            <person name="Fedorova E."/>
            <person name="Kohlen W."/>
            <person name="Bisseling T."/>
            <person name="Smit S."/>
            <person name="Geurts R."/>
        </authorList>
    </citation>
    <scope>NUCLEOTIDE SEQUENCE [LARGE SCALE GENOMIC DNA]</scope>
    <source>
        <strain evidence="3">cv. WU1-14</strain>
    </source>
</reference>
<proteinExistence type="predicted"/>
<sequence length="111" mass="13207">MSYLDNSIDSYKRMVFPSPSHLYVSPSEKYGFKCRPRIVLLPDPLHYINDLYKQIEDIEHESFNMTCERNNLQQLNEFLRQRIIELEAKLHENEEKIQESTEEVALQFPSG</sequence>
<keyword evidence="1" id="KW-0175">Coiled coil</keyword>
<dbReference type="Proteomes" id="UP000237105">
    <property type="component" value="Unassembled WGS sequence"/>
</dbReference>
<keyword evidence="3" id="KW-1185">Reference proteome</keyword>
<evidence type="ECO:0000313" key="3">
    <source>
        <dbReference type="Proteomes" id="UP000237105"/>
    </source>
</evidence>
<comment type="caution">
    <text evidence="2">The sequence shown here is derived from an EMBL/GenBank/DDBJ whole genome shotgun (WGS) entry which is preliminary data.</text>
</comment>
<organism evidence="2 3">
    <name type="scientific">Parasponia andersonii</name>
    <name type="common">Sponia andersonii</name>
    <dbReference type="NCBI Taxonomy" id="3476"/>
    <lineage>
        <taxon>Eukaryota</taxon>
        <taxon>Viridiplantae</taxon>
        <taxon>Streptophyta</taxon>
        <taxon>Embryophyta</taxon>
        <taxon>Tracheophyta</taxon>
        <taxon>Spermatophyta</taxon>
        <taxon>Magnoliopsida</taxon>
        <taxon>eudicotyledons</taxon>
        <taxon>Gunneridae</taxon>
        <taxon>Pentapetalae</taxon>
        <taxon>rosids</taxon>
        <taxon>fabids</taxon>
        <taxon>Rosales</taxon>
        <taxon>Cannabaceae</taxon>
        <taxon>Parasponia</taxon>
    </lineage>
</organism>
<evidence type="ECO:0000313" key="2">
    <source>
        <dbReference type="EMBL" id="PON57637.1"/>
    </source>
</evidence>
<name>A0A2P5C9C0_PARAD</name>
<feature type="coiled-coil region" evidence="1">
    <location>
        <begin position="69"/>
        <end position="103"/>
    </location>
</feature>
<evidence type="ECO:0000256" key="1">
    <source>
        <dbReference type="SAM" id="Coils"/>
    </source>
</evidence>
<protein>
    <submittedName>
        <fullName evidence="2">Uncharacterized protein</fullName>
    </submittedName>
</protein>